<evidence type="ECO:0000313" key="11">
    <source>
        <dbReference type="Proteomes" id="UP000075615"/>
    </source>
</evidence>
<keyword evidence="8" id="KW-1133">Transmembrane helix</keyword>
<evidence type="ECO:0000256" key="4">
    <source>
        <dbReference type="ARBA" id="ARBA00022741"/>
    </source>
</evidence>
<dbReference type="STRING" id="296218.AWN68_08365"/>
<keyword evidence="5" id="KW-0418">Kinase</keyword>
<gene>
    <name evidence="10" type="ORF">AWN68_08365</name>
</gene>
<evidence type="ECO:0000256" key="3">
    <source>
        <dbReference type="ARBA" id="ARBA00022679"/>
    </source>
</evidence>
<dbReference type="Gene3D" id="3.30.565.10">
    <property type="entry name" value="Histidine kinase-like ATPase, C-terminal domain"/>
    <property type="match status" value="1"/>
</dbReference>
<evidence type="ECO:0000256" key="6">
    <source>
        <dbReference type="ARBA" id="ARBA00022840"/>
    </source>
</evidence>
<comment type="catalytic activity">
    <reaction evidence="1">
        <text>ATP + protein L-histidine = ADP + protein N-phospho-L-histidine.</text>
        <dbReference type="EC" id="2.7.13.3"/>
    </reaction>
</comment>
<feature type="transmembrane region" description="Helical" evidence="8">
    <location>
        <begin position="7"/>
        <end position="28"/>
    </location>
</feature>
<reference evidence="10 11" key="1">
    <citation type="submission" date="2016-01" db="EMBL/GenBank/DDBJ databases">
        <title>Genome sequencing of Roseivirga echinicomitans KMM 6058.</title>
        <authorList>
            <person name="Selvaratnam C."/>
            <person name="Thevarajoo S."/>
            <person name="Goh K.M."/>
            <person name="Ee R."/>
            <person name="Chan K.-G."/>
            <person name="Chong C.S."/>
        </authorList>
    </citation>
    <scope>NUCLEOTIDE SEQUENCE [LARGE SCALE GENOMIC DNA]</scope>
    <source>
        <strain evidence="10 11">KMM 6058</strain>
    </source>
</reference>
<dbReference type="GO" id="GO:0005524">
    <property type="term" value="F:ATP binding"/>
    <property type="evidence" value="ECO:0007669"/>
    <property type="project" value="UniProtKB-KW"/>
</dbReference>
<evidence type="ECO:0000313" key="10">
    <source>
        <dbReference type="EMBL" id="KYG72711.1"/>
    </source>
</evidence>
<keyword evidence="11" id="KW-1185">Reference proteome</keyword>
<dbReference type="OrthoDB" id="1931120at2"/>
<dbReference type="InterPro" id="IPR004358">
    <property type="entry name" value="Sig_transdc_His_kin-like_C"/>
</dbReference>
<evidence type="ECO:0000256" key="2">
    <source>
        <dbReference type="ARBA" id="ARBA00012438"/>
    </source>
</evidence>
<dbReference type="EMBL" id="LRDB01000050">
    <property type="protein sequence ID" value="KYG72711.1"/>
    <property type="molecule type" value="Genomic_DNA"/>
</dbReference>
<dbReference type="Proteomes" id="UP000075615">
    <property type="component" value="Unassembled WGS sequence"/>
</dbReference>
<evidence type="ECO:0000256" key="8">
    <source>
        <dbReference type="SAM" id="Phobius"/>
    </source>
</evidence>
<dbReference type="PANTHER" id="PTHR43065">
    <property type="entry name" value="SENSOR HISTIDINE KINASE"/>
    <property type="match status" value="1"/>
</dbReference>
<dbReference type="Pfam" id="PF13188">
    <property type="entry name" value="PAS_8"/>
    <property type="match status" value="1"/>
</dbReference>
<dbReference type="Gene3D" id="3.30.450.20">
    <property type="entry name" value="PAS domain"/>
    <property type="match status" value="1"/>
</dbReference>
<dbReference type="InterPro" id="IPR003594">
    <property type="entry name" value="HATPase_dom"/>
</dbReference>
<dbReference type="InterPro" id="IPR000014">
    <property type="entry name" value="PAS"/>
</dbReference>
<dbReference type="InterPro" id="IPR005467">
    <property type="entry name" value="His_kinase_dom"/>
</dbReference>
<evidence type="ECO:0000256" key="5">
    <source>
        <dbReference type="ARBA" id="ARBA00022777"/>
    </source>
</evidence>
<organism evidence="10 11">
    <name type="scientific">Roseivirga echinicomitans</name>
    <dbReference type="NCBI Taxonomy" id="296218"/>
    <lineage>
        <taxon>Bacteria</taxon>
        <taxon>Pseudomonadati</taxon>
        <taxon>Bacteroidota</taxon>
        <taxon>Cytophagia</taxon>
        <taxon>Cytophagales</taxon>
        <taxon>Roseivirgaceae</taxon>
        <taxon>Roseivirga</taxon>
    </lineage>
</organism>
<evidence type="ECO:0000259" key="9">
    <source>
        <dbReference type="PROSITE" id="PS50109"/>
    </source>
</evidence>
<dbReference type="PROSITE" id="PS50109">
    <property type="entry name" value="HIS_KIN"/>
    <property type="match status" value="1"/>
</dbReference>
<keyword evidence="4" id="KW-0547">Nucleotide-binding</keyword>
<comment type="caution">
    <text evidence="10">The sequence shown here is derived from an EMBL/GenBank/DDBJ whole genome shotgun (WGS) entry which is preliminary data.</text>
</comment>
<name>A0A150X1W5_9BACT</name>
<dbReference type="SUPFAM" id="SSF55874">
    <property type="entry name" value="ATPase domain of HSP90 chaperone/DNA topoisomerase II/histidine kinase"/>
    <property type="match status" value="1"/>
</dbReference>
<keyword evidence="6" id="KW-0067">ATP-binding</keyword>
<dbReference type="Pfam" id="PF02518">
    <property type="entry name" value="HATPase_c"/>
    <property type="match status" value="1"/>
</dbReference>
<dbReference type="GO" id="GO:0000160">
    <property type="term" value="P:phosphorelay signal transduction system"/>
    <property type="evidence" value="ECO:0007669"/>
    <property type="project" value="UniProtKB-KW"/>
</dbReference>
<evidence type="ECO:0000256" key="7">
    <source>
        <dbReference type="ARBA" id="ARBA00023012"/>
    </source>
</evidence>
<feature type="domain" description="Histidine kinase" evidence="9">
    <location>
        <begin position="228"/>
        <end position="451"/>
    </location>
</feature>
<dbReference type="RefSeq" id="WP_068417126.1">
    <property type="nucleotide sequence ID" value="NZ_LRDB01000050.1"/>
</dbReference>
<feature type="transmembrane region" description="Helical" evidence="8">
    <location>
        <begin position="34"/>
        <end position="55"/>
    </location>
</feature>
<dbReference type="SMART" id="SM00387">
    <property type="entry name" value="HATPase_c"/>
    <property type="match status" value="1"/>
</dbReference>
<dbReference type="InterPro" id="IPR036890">
    <property type="entry name" value="HATPase_C_sf"/>
</dbReference>
<keyword evidence="3" id="KW-0808">Transferase</keyword>
<dbReference type="PANTHER" id="PTHR43065:SF46">
    <property type="entry name" value="C4-DICARBOXYLATE TRANSPORT SENSOR PROTEIN DCTB"/>
    <property type="match status" value="1"/>
</dbReference>
<proteinExistence type="predicted"/>
<dbReference type="PRINTS" id="PR00344">
    <property type="entry name" value="BCTRLSENSOR"/>
</dbReference>
<protein>
    <recommendedName>
        <fullName evidence="2">histidine kinase</fullName>
        <ecNumber evidence="2">2.7.13.3</ecNumber>
    </recommendedName>
</protein>
<keyword evidence="8" id="KW-0812">Transmembrane</keyword>
<accession>A0A150X1W5</accession>
<keyword evidence="8" id="KW-0472">Membrane</keyword>
<evidence type="ECO:0000256" key="1">
    <source>
        <dbReference type="ARBA" id="ARBA00000085"/>
    </source>
</evidence>
<keyword evidence="7" id="KW-0902">Two-component regulatory system</keyword>
<sequence>MGFNRFRIFVLIRVIVLFVTVAVFVYLLFFDQKYVTTVVTGFLIIFEVFELFNYIESTNKKLTRFFDAIKYNDFNMSFTQDNKLGKTFKALNLAFKDVIDAILEERKKSEQSFQQLRVVVENIGTGIIAINETGEVKLINRSALHLLQLESLRSLDDLRQKAPNFHFTITHLNSSKRAAYKNEKGQELVILETMYKLGGELYRLIALQDIKAELQAKELEAWQNLTKVLRHEIMNSIAPISSLTSTLSEVLKEDVIKKNGLNTIEDESLEDLTEGLSTISSRSEGLINFVNAYRDYTNLPEPDKRPTDVKSLVQNTTALLKNDFLKSNVALEVIHAETSIELNIDYQLIEQVLINILKNALEVVENKESAKVKLETSVHGELVTVSISDNGAGITPEATEKIFMPFFSTKNRGSGIGLSLSKQIMQLHGGDIQLETELGKGATFRMVFHQE</sequence>
<dbReference type="AlphaFoldDB" id="A0A150X1W5"/>
<dbReference type="EC" id="2.7.13.3" evidence="2"/>
<dbReference type="GO" id="GO:0004673">
    <property type="term" value="F:protein histidine kinase activity"/>
    <property type="evidence" value="ECO:0007669"/>
    <property type="project" value="UniProtKB-EC"/>
</dbReference>